<protein>
    <submittedName>
        <fullName evidence="2">Transposase</fullName>
    </submittedName>
</protein>
<evidence type="ECO:0000313" key="2">
    <source>
        <dbReference type="EMBL" id="GAA0958877.1"/>
    </source>
</evidence>
<proteinExistence type="predicted"/>
<reference evidence="2 3" key="1">
    <citation type="journal article" date="2019" name="Int. J. Syst. Evol. Microbiol.">
        <title>The Global Catalogue of Microorganisms (GCM) 10K type strain sequencing project: providing services to taxonomists for standard genome sequencing and annotation.</title>
        <authorList>
            <consortium name="The Broad Institute Genomics Platform"/>
            <consortium name="The Broad Institute Genome Sequencing Center for Infectious Disease"/>
            <person name="Wu L."/>
            <person name="Ma J."/>
        </authorList>
    </citation>
    <scope>NUCLEOTIDE SEQUENCE [LARGE SCALE GENOMIC DNA]</scope>
    <source>
        <strain evidence="2 3">JCM 10977</strain>
    </source>
</reference>
<gene>
    <name evidence="2" type="ORF">GCM10009554_71710</name>
</gene>
<evidence type="ECO:0000313" key="3">
    <source>
        <dbReference type="Proteomes" id="UP001500542"/>
    </source>
</evidence>
<dbReference type="RefSeq" id="WP_343980977.1">
    <property type="nucleotide sequence ID" value="NZ_BAAAHK010000020.1"/>
</dbReference>
<accession>A0ABN1RKL7</accession>
<dbReference type="PANTHER" id="PTHR33627">
    <property type="entry name" value="TRANSPOSASE"/>
    <property type="match status" value="1"/>
</dbReference>
<organism evidence="2 3">
    <name type="scientific">Kribbella koreensis</name>
    <dbReference type="NCBI Taxonomy" id="57909"/>
    <lineage>
        <taxon>Bacteria</taxon>
        <taxon>Bacillati</taxon>
        <taxon>Actinomycetota</taxon>
        <taxon>Actinomycetes</taxon>
        <taxon>Propionibacteriales</taxon>
        <taxon>Kribbellaceae</taxon>
        <taxon>Kribbella</taxon>
    </lineage>
</organism>
<feature type="domain" description="Transposase IS701-like DDE" evidence="1">
    <location>
        <begin position="26"/>
        <end position="179"/>
    </location>
</feature>
<dbReference type="Proteomes" id="UP001500542">
    <property type="component" value="Unassembled WGS sequence"/>
</dbReference>
<name>A0ABN1RKL7_9ACTN</name>
<evidence type="ECO:0000259" key="1">
    <source>
        <dbReference type="Pfam" id="PF13546"/>
    </source>
</evidence>
<dbReference type="EMBL" id="BAAAHK010000020">
    <property type="protein sequence ID" value="GAA0958877.1"/>
    <property type="molecule type" value="Genomic_DNA"/>
</dbReference>
<sequence>METCSVAQPTSSIGLLEDPVGEFFGPLFASLRRRAQRATAVRYVNGLLTVQGRKTMRSLAEQYGGDAEQQRMQHFISNSPWDWMPVRQALRCQLQDGLDPQAWVVRQMIVPKAGNHSVGVGQSFVRMLGQTVNSQQAFGVWAAAETASSPMNWRLQLPDAWVTDIDRRRRAGVPEQQAETFPGEAACRSVLDLVDGRRDAEPLPAVLSVGVLDPVACVREFRAAGVPVMMQVGPGLQLVGADSRLQSPSGELTGANKLAESAGILRRPVYWLDPRLGLRRSCAAPIRVQLPTPQGRVPMVLLAEWDKPGPKPDRFWLTDVSGRSTAELLRLSKLVLRVDHDFEAIAKDVGIQDFEGRSFQGWHRHATLASIAHSVRALAEVGQMPSALDETALRAVS</sequence>
<comment type="caution">
    <text evidence="2">The sequence shown here is derived from an EMBL/GenBank/DDBJ whole genome shotgun (WGS) entry which is preliminary data.</text>
</comment>
<dbReference type="InterPro" id="IPR038721">
    <property type="entry name" value="IS701-like_DDE_dom"/>
</dbReference>
<keyword evidence="3" id="KW-1185">Reference proteome</keyword>
<dbReference type="PANTHER" id="PTHR33627:SF1">
    <property type="entry name" value="TRANSPOSASE"/>
    <property type="match status" value="1"/>
</dbReference>
<dbReference type="Pfam" id="PF13546">
    <property type="entry name" value="DDE_5"/>
    <property type="match status" value="1"/>
</dbReference>
<dbReference type="InterPro" id="IPR039365">
    <property type="entry name" value="IS701-like"/>
</dbReference>